<dbReference type="Gene3D" id="2.130.10.10">
    <property type="entry name" value="YVTN repeat-like/Quinoprotein amine dehydrogenase"/>
    <property type="match status" value="4"/>
</dbReference>
<reference evidence="6 7" key="1">
    <citation type="journal article" date="2016" name="Mol. Biol. Evol.">
        <title>Comparative Genomics of Early-Diverging Mushroom-Forming Fungi Provides Insights into the Origins of Lignocellulose Decay Capabilities.</title>
        <authorList>
            <person name="Nagy L.G."/>
            <person name="Riley R."/>
            <person name="Tritt A."/>
            <person name="Adam C."/>
            <person name="Daum C."/>
            <person name="Floudas D."/>
            <person name="Sun H."/>
            <person name="Yadav J.S."/>
            <person name="Pangilinan J."/>
            <person name="Larsson K.H."/>
            <person name="Matsuura K."/>
            <person name="Barry K."/>
            <person name="Labutti K."/>
            <person name="Kuo R."/>
            <person name="Ohm R.A."/>
            <person name="Bhattacharya S.S."/>
            <person name="Shirouzu T."/>
            <person name="Yoshinaga Y."/>
            <person name="Martin F.M."/>
            <person name="Grigoriev I.V."/>
            <person name="Hibbett D.S."/>
        </authorList>
    </citation>
    <scope>NUCLEOTIDE SEQUENCE [LARGE SCALE GENOMIC DNA]</scope>
    <source>
        <strain evidence="6 7">CBS 109695</strain>
    </source>
</reference>
<feature type="compositionally biased region" description="Acidic residues" evidence="4">
    <location>
        <begin position="553"/>
        <end position="562"/>
    </location>
</feature>
<feature type="region of interest" description="Disordered" evidence="4">
    <location>
        <begin position="539"/>
        <end position="564"/>
    </location>
</feature>
<gene>
    <name evidence="6" type="ORF">FIBSPDRAFT_1051924</name>
</gene>
<dbReference type="InterPro" id="IPR015943">
    <property type="entry name" value="WD40/YVTN_repeat-like_dom_sf"/>
</dbReference>
<proteinExistence type="predicted"/>
<dbReference type="PRINTS" id="PR00320">
    <property type="entry name" value="GPROTEINBRPT"/>
</dbReference>
<dbReference type="EMBL" id="KV417704">
    <property type="protein sequence ID" value="KZP09288.1"/>
    <property type="molecule type" value="Genomic_DNA"/>
</dbReference>
<evidence type="ECO:0000313" key="7">
    <source>
        <dbReference type="Proteomes" id="UP000076532"/>
    </source>
</evidence>
<dbReference type="CDD" id="cd00200">
    <property type="entry name" value="WD40"/>
    <property type="match status" value="1"/>
</dbReference>
<dbReference type="SMART" id="SM00320">
    <property type="entry name" value="WD40"/>
    <property type="match status" value="9"/>
</dbReference>
<dbReference type="InterPro" id="IPR001680">
    <property type="entry name" value="WD40_rpt"/>
</dbReference>
<keyword evidence="1 3" id="KW-0853">WD repeat</keyword>
<name>A0A165Y7J7_9AGAM</name>
<protein>
    <submittedName>
        <fullName evidence="6">WD40 repeat-like protein</fullName>
    </submittedName>
</protein>
<keyword evidence="7" id="KW-1185">Reference proteome</keyword>
<feature type="region of interest" description="Disordered" evidence="4">
    <location>
        <begin position="479"/>
        <end position="498"/>
    </location>
</feature>
<evidence type="ECO:0000313" key="6">
    <source>
        <dbReference type="EMBL" id="KZP09288.1"/>
    </source>
</evidence>
<dbReference type="InterPro" id="IPR019775">
    <property type="entry name" value="WD40_repeat_CS"/>
</dbReference>
<feature type="region of interest" description="Disordered" evidence="4">
    <location>
        <begin position="637"/>
        <end position="662"/>
    </location>
</feature>
<dbReference type="PROSITE" id="PS00678">
    <property type="entry name" value="WD_REPEATS_1"/>
    <property type="match status" value="4"/>
</dbReference>
<evidence type="ECO:0000256" key="4">
    <source>
        <dbReference type="SAM" id="MobiDB-lite"/>
    </source>
</evidence>
<dbReference type="PANTHER" id="PTHR19848">
    <property type="entry name" value="WD40 REPEAT PROTEIN"/>
    <property type="match status" value="1"/>
</dbReference>
<keyword evidence="2" id="KW-0677">Repeat</keyword>
<dbReference type="Pfam" id="PF00400">
    <property type="entry name" value="WD40"/>
    <property type="match status" value="5"/>
</dbReference>
<sequence length="775" mass="83822">MRVWDTETSEAVGSPLEGHSKLVKSVAYFPDGKHIVSGSFDSTIRVWDVKTGHTVGEPFKGHGSNIWSVACSPDGTRIASGSEDCTIRVWDAEIVDREAVQVSLQKPLSDFWSVAYSRDGASIVSGDGNGVIQVWDAGTGKAVGAPFEGHRDLVRSIAYSPDGTYIASGSDDKTIRRWELVTGKEVGLPLEGHSDQVQSVAYSPDGKCIVSGSWDKTIRIWDTITGEEVMSIEDCEDEVYCVAYSPDGECIVSGDFNGVIQVWNAATGEKVGPPFEGSTATITSIAYSPDGTCIASGSFDNTVRVWDAKTGKAIGSPLKGHSGVIWSVAYSPDGKRIASGSNDCTVRVWDAETGEAVGSPFKVHVDGITSVAFSPDGTHLVSGSADNTIRVWVVNSAKCTSESAIGFTHDSIFENGWITTPSSQLLVWVPSWYRTGLVWPNNAAVIAASLTELDLSDFVHGSAWQQSKVVLDTDYVQEARPQGRRAQTGKEGDKNDSEEPWVKAYISPLVAILRRLGKNDTTRRALEELKTALTIVFTTPDVSPPAPEHEQPDTEIQEDQAEDPALVSSSFAVVATLVRRWKNPEIKKQRNAILPILGRSPPRSACIESDAEVWRTIRDPLLGSLRAYPEVWELANSTPAQTQDRGGDNDDQDDEGAGSPTSAYKYSSILAFLPRPRTPGMTYTALVVLLSTLPSSLFLQSQASQLNFPFAAARVLTVPEHISVCFTQDSGSEIALIRDTFPIRAFQNNMVTSSHIARGCLRKLHKVTGIAHGLK</sequence>
<accession>A0A165Y7J7</accession>
<feature type="repeat" description="WD" evidence="3">
    <location>
        <begin position="190"/>
        <end position="231"/>
    </location>
</feature>
<feature type="domain" description="EML-like second beta-propeller" evidence="5">
    <location>
        <begin position="199"/>
        <end position="358"/>
    </location>
</feature>
<feature type="repeat" description="WD" evidence="3">
    <location>
        <begin position="361"/>
        <end position="402"/>
    </location>
</feature>
<dbReference type="SUPFAM" id="SSF50998">
    <property type="entry name" value="Quinoprotein alcohol dehydrogenase-like"/>
    <property type="match status" value="1"/>
</dbReference>
<dbReference type="PROSITE" id="PS50082">
    <property type="entry name" value="WD_REPEATS_2"/>
    <property type="match status" value="9"/>
</dbReference>
<feature type="repeat" description="WD" evidence="3">
    <location>
        <begin position="232"/>
        <end position="273"/>
    </location>
</feature>
<feature type="repeat" description="WD" evidence="3">
    <location>
        <begin position="113"/>
        <end position="145"/>
    </location>
</feature>
<feature type="repeat" description="WD" evidence="3">
    <location>
        <begin position="275"/>
        <end position="316"/>
    </location>
</feature>
<dbReference type="InterPro" id="IPR020472">
    <property type="entry name" value="WD40_PAC1"/>
</dbReference>
<dbReference type="STRING" id="436010.A0A165Y7J7"/>
<feature type="compositionally biased region" description="Basic and acidic residues" evidence="4">
    <location>
        <begin position="488"/>
        <end position="498"/>
    </location>
</feature>
<dbReference type="Pfam" id="PF23414">
    <property type="entry name" value="Beta-prop_EML_2"/>
    <property type="match status" value="1"/>
</dbReference>
<feature type="repeat" description="WD" evidence="3">
    <location>
        <begin position="59"/>
        <end position="91"/>
    </location>
</feature>
<dbReference type="PROSITE" id="PS50294">
    <property type="entry name" value="WD_REPEATS_REGION"/>
    <property type="match status" value="8"/>
</dbReference>
<feature type="repeat" description="WD" evidence="3">
    <location>
        <begin position="318"/>
        <end position="359"/>
    </location>
</feature>
<organism evidence="6 7">
    <name type="scientific">Athelia psychrophila</name>
    <dbReference type="NCBI Taxonomy" id="1759441"/>
    <lineage>
        <taxon>Eukaryota</taxon>
        <taxon>Fungi</taxon>
        <taxon>Dikarya</taxon>
        <taxon>Basidiomycota</taxon>
        <taxon>Agaricomycotina</taxon>
        <taxon>Agaricomycetes</taxon>
        <taxon>Agaricomycetidae</taxon>
        <taxon>Atheliales</taxon>
        <taxon>Atheliaceae</taxon>
        <taxon>Athelia</taxon>
    </lineage>
</organism>
<dbReference type="Proteomes" id="UP000076532">
    <property type="component" value="Unassembled WGS sequence"/>
</dbReference>
<evidence type="ECO:0000256" key="2">
    <source>
        <dbReference type="ARBA" id="ARBA00022737"/>
    </source>
</evidence>
<evidence type="ECO:0000256" key="3">
    <source>
        <dbReference type="PROSITE-ProRule" id="PRU00221"/>
    </source>
</evidence>
<dbReference type="PANTHER" id="PTHR19848:SF8">
    <property type="entry name" value="F-BOX AND WD REPEAT DOMAIN CONTAINING 7"/>
    <property type="match status" value="1"/>
</dbReference>
<dbReference type="OrthoDB" id="538223at2759"/>
<feature type="repeat" description="WD" evidence="3">
    <location>
        <begin position="147"/>
        <end position="188"/>
    </location>
</feature>
<dbReference type="InterPro" id="IPR055442">
    <property type="entry name" value="Beta-prop_EML-like_2nd"/>
</dbReference>
<evidence type="ECO:0000259" key="5">
    <source>
        <dbReference type="Pfam" id="PF23414"/>
    </source>
</evidence>
<dbReference type="InterPro" id="IPR011047">
    <property type="entry name" value="Quinoprotein_ADH-like_sf"/>
</dbReference>
<feature type="repeat" description="WD" evidence="3">
    <location>
        <begin position="16"/>
        <end position="57"/>
    </location>
</feature>
<evidence type="ECO:0000256" key="1">
    <source>
        <dbReference type="ARBA" id="ARBA00022574"/>
    </source>
</evidence>
<dbReference type="SUPFAM" id="SSF50960">
    <property type="entry name" value="TolB, C-terminal domain"/>
    <property type="match status" value="1"/>
</dbReference>
<dbReference type="AlphaFoldDB" id="A0A165Y7J7"/>